<evidence type="ECO:0000256" key="1">
    <source>
        <dbReference type="SAM" id="MobiDB-lite"/>
    </source>
</evidence>
<sequence>MCEQSGLNRPVIPPVLPADPNERQAEVGADVIENGTTPLEEPHAPRPALLAGEEGEIPDRHIFRGTD</sequence>
<proteinExistence type="predicted"/>
<feature type="region of interest" description="Disordered" evidence="1">
    <location>
        <begin position="35"/>
        <end position="67"/>
    </location>
</feature>
<accession>A0ABN3XK10</accession>
<comment type="caution">
    <text evidence="2">The sequence shown here is derived from an EMBL/GenBank/DDBJ whole genome shotgun (WGS) entry which is preliminary data.</text>
</comment>
<protein>
    <submittedName>
        <fullName evidence="2">Uncharacterized protein</fullName>
    </submittedName>
</protein>
<dbReference type="Proteomes" id="UP001500403">
    <property type="component" value="Unassembled WGS sequence"/>
</dbReference>
<name>A0ABN3XK10_9ACTN</name>
<keyword evidence="3" id="KW-1185">Reference proteome</keyword>
<reference evidence="2 3" key="1">
    <citation type="journal article" date="2019" name="Int. J. Syst. Evol. Microbiol.">
        <title>The Global Catalogue of Microorganisms (GCM) 10K type strain sequencing project: providing services to taxonomists for standard genome sequencing and annotation.</title>
        <authorList>
            <consortium name="The Broad Institute Genomics Platform"/>
            <consortium name="The Broad Institute Genome Sequencing Center for Infectious Disease"/>
            <person name="Wu L."/>
            <person name="Ma J."/>
        </authorList>
    </citation>
    <scope>NUCLEOTIDE SEQUENCE [LARGE SCALE GENOMIC DNA]</scope>
    <source>
        <strain evidence="2 3">JCM 9088</strain>
    </source>
</reference>
<evidence type="ECO:0000313" key="2">
    <source>
        <dbReference type="EMBL" id="GAA2962578.1"/>
    </source>
</evidence>
<feature type="compositionally biased region" description="Basic and acidic residues" evidence="1">
    <location>
        <begin position="57"/>
        <end position="67"/>
    </location>
</feature>
<organism evidence="2 3">
    <name type="scientific">Streptomyces enissocaesilis</name>
    <dbReference type="NCBI Taxonomy" id="332589"/>
    <lineage>
        <taxon>Bacteria</taxon>
        <taxon>Bacillati</taxon>
        <taxon>Actinomycetota</taxon>
        <taxon>Actinomycetes</taxon>
        <taxon>Kitasatosporales</taxon>
        <taxon>Streptomycetaceae</taxon>
        <taxon>Streptomyces</taxon>
        <taxon>Streptomyces rochei group</taxon>
    </lineage>
</organism>
<dbReference type="EMBL" id="BAAAUD010000053">
    <property type="protein sequence ID" value="GAA2962578.1"/>
    <property type="molecule type" value="Genomic_DNA"/>
</dbReference>
<evidence type="ECO:0000313" key="3">
    <source>
        <dbReference type="Proteomes" id="UP001500403"/>
    </source>
</evidence>
<feature type="region of interest" description="Disordered" evidence="1">
    <location>
        <begin position="1"/>
        <end position="22"/>
    </location>
</feature>
<gene>
    <name evidence="2" type="ORF">GCM10010446_55120</name>
</gene>